<protein>
    <submittedName>
        <fullName evidence="1">Uncharacterized protein</fullName>
    </submittedName>
</protein>
<accession>A0A9D7DYP0</accession>
<evidence type="ECO:0000313" key="1">
    <source>
        <dbReference type="EMBL" id="MBK6973231.1"/>
    </source>
</evidence>
<reference evidence="2" key="1">
    <citation type="journal article" date="2021" name="Nat. Commun.">
        <title>Connecting structure to function with the recovery of over 1000 high-quality metagenome-assembled genomes from activated sludge using long-read sequencing.</title>
        <authorList>
            <person name="Singleton C.M."/>
            <person name="Petriglieri F."/>
            <person name="Kristensen J.M."/>
            <person name="Kirkegaard R.H."/>
            <person name="Michaelsen T.Y."/>
            <person name="Andersen M.H."/>
            <person name="Kondrotaite Z."/>
            <person name="Karst S.M."/>
            <person name="Dueholm M.S."/>
            <person name="Nielsen P.H."/>
            <person name="Albertsen M."/>
        </authorList>
    </citation>
    <scope>NUCLEOTIDE SEQUENCE [LARGE SCALE GENOMIC DNA]</scope>
</reference>
<dbReference type="EMBL" id="JADJEV010000003">
    <property type="protein sequence ID" value="MBK6973231.1"/>
    <property type="molecule type" value="Genomic_DNA"/>
</dbReference>
<sequence>MSKFWVLKEAQRRCKMKLIGILLAATLGLFVSTGASAKSYGVLVMNNSGVAELTQVHVKEKGSSDWGGDLYKESQALNPKNENFRLMLFDCGSEPCIADIKMTFKVERGYFNYFRNNANLSTARDGVYKVAPGEDKFLEEALIDNVERNWDPARMKKVADTQRRENKVPDKELPAGTVVQRATNTVMITNSHKAAAESAISGVWIREEGADRGRNAIVKPGGILKLPPGQSIVIPYRYNGCTMMQVTLRFVDGTEAIQKMYNCNNGSPSALTWVLNDQTRGVKVRRASR</sequence>
<evidence type="ECO:0000313" key="2">
    <source>
        <dbReference type="Proteomes" id="UP000807785"/>
    </source>
</evidence>
<gene>
    <name evidence="1" type="ORF">IPH26_09910</name>
</gene>
<proteinExistence type="predicted"/>
<dbReference type="Proteomes" id="UP000807785">
    <property type="component" value="Unassembled WGS sequence"/>
</dbReference>
<name>A0A9D7DYP0_9PROT</name>
<organism evidence="1 2">
    <name type="scientific">Candidatus Methylophosphatis roskildensis</name>
    <dbReference type="NCBI Taxonomy" id="2899263"/>
    <lineage>
        <taxon>Bacteria</taxon>
        <taxon>Pseudomonadati</taxon>
        <taxon>Pseudomonadota</taxon>
        <taxon>Betaproteobacteria</taxon>
        <taxon>Nitrosomonadales</taxon>
        <taxon>Sterolibacteriaceae</taxon>
        <taxon>Candidatus Methylophosphatis</taxon>
    </lineage>
</organism>
<comment type="caution">
    <text evidence="1">The sequence shown here is derived from an EMBL/GenBank/DDBJ whole genome shotgun (WGS) entry which is preliminary data.</text>
</comment>
<dbReference type="AlphaFoldDB" id="A0A9D7DYP0"/>